<accession>A0A076PKV6</accession>
<reference evidence="1 2" key="1">
    <citation type="journal article" date="2014" name="Genome Announc.">
        <title>Complete Genome Sequence of Polychlorinated Biphenyl Degrader Comamonas testosteroni TK102 (NBRC 109938).</title>
        <authorList>
            <person name="Fukuda K."/>
            <person name="Hosoyama A."/>
            <person name="Tsuchikane K."/>
            <person name="Ohji S."/>
            <person name="Yamazoe A."/>
            <person name="Fujita N."/>
            <person name="Shintani M."/>
            <person name="Kimbara K."/>
        </authorList>
    </citation>
    <scope>NUCLEOTIDE SEQUENCE [LARGE SCALE GENOMIC DNA]</scope>
    <source>
        <strain evidence="1">TK102</strain>
    </source>
</reference>
<dbReference type="EMBL" id="CP006704">
    <property type="protein sequence ID" value="AIJ47489.1"/>
    <property type="molecule type" value="Genomic_DNA"/>
</dbReference>
<dbReference type="HOGENOM" id="CLU_112480_0_0_4"/>
<dbReference type="AlphaFoldDB" id="A0A076PKV6"/>
<evidence type="ECO:0000313" key="2">
    <source>
        <dbReference type="Proteomes" id="UP000028782"/>
    </source>
</evidence>
<gene>
    <name evidence="1" type="ORF">O987_16885</name>
</gene>
<organism evidence="1 2">
    <name type="scientific">Comamonas testosteroni TK102</name>
    <dbReference type="NCBI Taxonomy" id="1392005"/>
    <lineage>
        <taxon>Bacteria</taxon>
        <taxon>Pseudomonadati</taxon>
        <taxon>Pseudomonadota</taxon>
        <taxon>Betaproteobacteria</taxon>
        <taxon>Burkholderiales</taxon>
        <taxon>Comamonadaceae</taxon>
        <taxon>Comamonas</taxon>
    </lineage>
</organism>
<evidence type="ECO:0000313" key="1">
    <source>
        <dbReference type="EMBL" id="AIJ47489.1"/>
    </source>
</evidence>
<dbReference type="KEGG" id="ctes:O987_16885"/>
<dbReference type="RefSeq" id="WP_043373502.1">
    <property type="nucleotide sequence ID" value="NZ_CP006704.1"/>
</dbReference>
<name>A0A076PKV6_COMTE</name>
<proteinExistence type="predicted"/>
<sequence length="186" mass="21321">MLYRPQFPQALSDTAAALLQKLGKSQALEPCPGFTVRIDGELLHAPYRVYYDERELQQCIQKSTGPAHPLALCLGSRHANGHVRETCLRQLLAHDCDWVLPFVVRAAGEYVLEIAEHLPAQTHRLSPHNYGRFAAENPEFVTACKQQAASYWDCYHRQRYPLLHQHPGMRFLRWVEEARQSLPHAD</sequence>
<dbReference type="Proteomes" id="UP000028782">
    <property type="component" value="Chromosome"/>
</dbReference>
<protein>
    <submittedName>
        <fullName evidence="1">Uncharacterized protein</fullName>
    </submittedName>
</protein>